<evidence type="ECO:0000313" key="3">
    <source>
        <dbReference type="EMBL" id="OUQ73016.1"/>
    </source>
</evidence>
<dbReference type="Proteomes" id="UP000438288">
    <property type="component" value="Unassembled WGS sequence"/>
</dbReference>
<organism evidence="3 4">
    <name type="scientific">Bacteroides xylanisolvens</name>
    <dbReference type="NCBI Taxonomy" id="371601"/>
    <lineage>
        <taxon>Bacteria</taxon>
        <taxon>Pseudomonadati</taxon>
        <taxon>Bacteroidota</taxon>
        <taxon>Bacteroidia</taxon>
        <taxon>Bacteroidales</taxon>
        <taxon>Bacteroidaceae</taxon>
        <taxon>Bacteroides</taxon>
    </lineage>
</organism>
<dbReference type="AlphaFoldDB" id="A0A1Y4VUS1"/>
<evidence type="ECO:0000313" key="1">
    <source>
        <dbReference type="EMBL" id="KAB6079483.1"/>
    </source>
</evidence>
<gene>
    <name evidence="3" type="ORF">B5E52_04015</name>
    <name evidence="1" type="ORF">GA560_19650</name>
    <name evidence="2" type="ORF">GAZ43_25320</name>
</gene>
<dbReference type="Proteomes" id="UP000196036">
    <property type="component" value="Unassembled WGS sequence"/>
</dbReference>
<evidence type="ECO:0000313" key="6">
    <source>
        <dbReference type="Proteomes" id="UP000474077"/>
    </source>
</evidence>
<dbReference type="EMBL" id="WDCP01000120">
    <property type="protein sequence ID" value="KAB6335710.1"/>
    <property type="molecule type" value="Genomic_DNA"/>
</dbReference>
<reference evidence="4" key="1">
    <citation type="submission" date="2017-04" db="EMBL/GenBank/DDBJ databases">
        <title>Function of individual gut microbiota members based on whole genome sequencing of pure cultures obtained from chicken caecum.</title>
        <authorList>
            <person name="Medvecky M."/>
            <person name="Cejkova D."/>
            <person name="Polansky O."/>
            <person name="Karasova D."/>
            <person name="Kubasova T."/>
            <person name="Cizek A."/>
            <person name="Rychlik I."/>
        </authorList>
    </citation>
    <scope>NUCLEOTIDE SEQUENCE [LARGE SCALE GENOMIC DNA]</scope>
    <source>
        <strain evidence="4">An109</strain>
    </source>
</reference>
<dbReference type="EMBL" id="NFLW01000005">
    <property type="protein sequence ID" value="OUQ73016.1"/>
    <property type="molecule type" value="Genomic_DNA"/>
</dbReference>
<name>A0A1Y4VUS1_9BACE</name>
<reference evidence="3" key="2">
    <citation type="journal article" date="2018" name="BMC Genomics">
        <title>Whole genome sequencing and function prediction of 133 gut anaerobes isolated from chicken caecum in pure cultures.</title>
        <authorList>
            <person name="Medvecky M."/>
            <person name="Cejkova D."/>
            <person name="Polansky O."/>
            <person name="Karasova D."/>
            <person name="Kubasova T."/>
            <person name="Cizek A."/>
            <person name="Rychlik I."/>
        </authorList>
    </citation>
    <scope>NUCLEOTIDE SEQUENCE</scope>
    <source>
        <strain evidence="3">An109</strain>
    </source>
</reference>
<comment type="caution">
    <text evidence="3">The sequence shown here is derived from an EMBL/GenBank/DDBJ whole genome shotgun (WGS) entry which is preliminary data.</text>
</comment>
<proteinExistence type="predicted"/>
<protein>
    <recommendedName>
        <fullName evidence="7">Nudix hydrolase domain-containing protein</fullName>
    </recommendedName>
</protein>
<evidence type="ECO:0008006" key="7">
    <source>
        <dbReference type="Google" id="ProtNLM"/>
    </source>
</evidence>
<reference evidence="5 6" key="3">
    <citation type="journal article" date="2019" name="Nat. Med.">
        <title>A library of human gut bacterial isolates paired with longitudinal multiomics data enables mechanistic microbiome research.</title>
        <authorList>
            <person name="Poyet M."/>
            <person name="Groussin M."/>
            <person name="Gibbons S.M."/>
            <person name="Avila-Pacheco J."/>
            <person name="Jiang X."/>
            <person name="Kearney S.M."/>
            <person name="Perrotta A.R."/>
            <person name="Berdy B."/>
            <person name="Zhao S."/>
            <person name="Lieberman T.D."/>
            <person name="Swanson P.K."/>
            <person name="Smith M."/>
            <person name="Roesemann S."/>
            <person name="Alexander J.E."/>
            <person name="Rich S.A."/>
            <person name="Livny J."/>
            <person name="Vlamakis H."/>
            <person name="Clish C."/>
            <person name="Bullock K."/>
            <person name="Deik A."/>
            <person name="Scott J."/>
            <person name="Pierce K.A."/>
            <person name="Xavier R.J."/>
            <person name="Alm E.J."/>
        </authorList>
    </citation>
    <scope>NUCLEOTIDE SEQUENCE [LARGE SCALE GENOMIC DNA]</scope>
    <source>
        <strain evidence="2 5">BIOML-A16</strain>
        <strain evidence="1 6">BIOML-A73</strain>
    </source>
</reference>
<evidence type="ECO:0000313" key="2">
    <source>
        <dbReference type="EMBL" id="KAB6335710.1"/>
    </source>
</evidence>
<evidence type="ECO:0000313" key="4">
    <source>
        <dbReference type="Proteomes" id="UP000196036"/>
    </source>
</evidence>
<dbReference type="Proteomes" id="UP000474077">
    <property type="component" value="Unassembled WGS sequence"/>
</dbReference>
<dbReference type="RefSeq" id="WP_015532125.1">
    <property type="nucleotide sequence ID" value="NZ_AP031409.1"/>
</dbReference>
<accession>A0A1Y4VUS1</accession>
<sequence length="441" mass="51419">MNINLKDTLVDDTIIVQVQPVLEQVQTVTTHFDIVGNLLWDNLFAPLLFGISIPLVYKFVKKLLKRYNLKKYQSKIIREDQYKVLVNNVCLEDKYFRVNKINDDEFIIPFPETREKKLEELGFRKVYKKNKNQCLHNSLYNYISKYYGEQLTYRGENYSIPEFITRLSEETADVFIHEMHQAKLRFNKYLYGIYDVRVDEDDKCEISVYNSDYFTYKCTVNLYNALATIPVKSCFPDFNVNVAQVRPFYNSVAVGGFVIIDRGNGDELVTGFRGENCQSGGYWHFSYDETFTEDDKSDEDDQPNLMTCLRRALSEELGILRKTQEKCIPTSQITFLNVGVIRTAGNDNRLEFEVCSFVRVCLSEAFTLEDFIHGYRFAKDAEIETRCLEFIPIKELDKFISTHKISPESKHLAQTISLLNDFDLLGTDKEGYHEILEANKQ</sequence>
<evidence type="ECO:0000313" key="5">
    <source>
        <dbReference type="Proteomes" id="UP000438288"/>
    </source>
</evidence>
<dbReference type="EMBL" id="WDER01000068">
    <property type="protein sequence ID" value="KAB6079483.1"/>
    <property type="molecule type" value="Genomic_DNA"/>
</dbReference>